<protein>
    <submittedName>
        <fullName evidence="2">Uncharacterized protein</fullName>
    </submittedName>
</protein>
<evidence type="ECO:0000313" key="2">
    <source>
        <dbReference type="EMBL" id="TGY90455.1"/>
    </source>
</evidence>
<sequence length="284" mass="31354">MDWNSVIWAAAWGAAGGLAGGLVSMLFPARARALIIVVAAVAAGAFGREIEPEVLSEWTGQSWIEERMNAQAYAEFDQALAERFPRMVGAWEVLREHRPDVYNELRRDAIRAARAGSSEEEISDLAQGRIDSLLMELSPQLSDEETARMIDLIRLQLSVLSAEHALACARIMYGQNMSEADIDTLPDAYFPVIVDQFRLIFESSLPGGPKSEGARVQTLINELVSEIFATHPEAGPATFAVYNDPALEIPQEACTVFISYLDEIAELEMPERAHFWRALTAIEG</sequence>
<feature type="transmembrane region" description="Helical" evidence="1">
    <location>
        <begin position="6"/>
        <end position="27"/>
    </location>
</feature>
<evidence type="ECO:0000313" key="3">
    <source>
        <dbReference type="Proteomes" id="UP000308054"/>
    </source>
</evidence>
<evidence type="ECO:0000256" key="1">
    <source>
        <dbReference type="SAM" id="Phobius"/>
    </source>
</evidence>
<proteinExistence type="predicted"/>
<reference evidence="2 3" key="1">
    <citation type="journal article" date="2017" name="Int. J. Syst. Evol. Microbiol.">
        <title>Marinicauda algicola sp. nov., isolated from a marine red alga Rhodosorus marinus.</title>
        <authorList>
            <person name="Jeong S.E."/>
            <person name="Jeon S.H."/>
            <person name="Chun B.H."/>
            <person name="Kim D.W."/>
            <person name="Jeon C.O."/>
        </authorList>
    </citation>
    <scope>NUCLEOTIDE SEQUENCE [LARGE SCALE GENOMIC DNA]</scope>
    <source>
        <strain evidence="2 3">JCM 31718</strain>
    </source>
</reference>
<accession>A0A4S2H481</accession>
<dbReference type="RefSeq" id="WP_135994954.1">
    <property type="nucleotide sequence ID" value="NZ_CP071057.1"/>
</dbReference>
<keyword evidence="1" id="KW-1133">Transmembrane helix</keyword>
<keyword evidence="3" id="KW-1185">Reference proteome</keyword>
<dbReference type="EMBL" id="SRXW01000001">
    <property type="protein sequence ID" value="TGY90455.1"/>
    <property type="molecule type" value="Genomic_DNA"/>
</dbReference>
<organism evidence="2 3">
    <name type="scientific">Marinicauda algicola</name>
    <dbReference type="NCBI Taxonomy" id="2029849"/>
    <lineage>
        <taxon>Bacteria</taxon>
        <taxon>Pseudomonadati</taxon>
        <taxon>Pseudomonadota</taxon>
        <taxon>Alphaproteobacteria</taxon>
        <taxon>Maricaulales</taxon>
        <taxon>Maricaulaceae</taxon>
        <taxon>Marinicauda</taxon>
    </lineage>
</organism>
<gene>
    <name evidence="2" type="ORF">E5163_04875</name>
</gene>
<dbReference type="Proteomes" id="UP000308054">
    <property type="component" value="Unassembled WGS sequence"/>
</dbReference>
<dbReference type="AlphaFoldDB" id="A0A4S2H481"/>
<comment type="caution">
    <text evidence="2">The sequence shown here is derived from an EMBL/GenBank/DDBJ whole genome shotgun (WGS) entry which is preliminary data.</text>
</comment>
<keyword evidence="1" id="KW-0812">Transmembrane</keyword>
<name>A0A4S2H481_9PROT</name>
<keyword evidence="1" id="KW-0472">Membrane</keyword>